<evidence type="ECO:0000256" key="4">
    <source>
        <dbReference type="ARBA" id="ARBA00022603"/>
    </source>
</evidence>
<comment type="similarity">
    <text evidence="2 10">Belongs to the class VI-like SAM-binding methyltransferase superfamily. Isoprenylcysteine carboxyl methyltransferase family.</text>
</comment>
<evidence type="ECO:0000313" key="11">
    <source>
        <dbReference type="CGD" id="CAL0000201217"/>
    </source>
</evidence>
<dbReference type="GeneID" id="3644055"/>
<protein>
    <recommendedName>
        <fullName evidence="3 10">Protein-S-isoprenylcysteine O-methyltransferase</fullName>
        <ecNumber evidence="3 10">2.1.1.100</ecNumber>
    </recommendedName>
</protein>
<accession>A0A1D8PPJ9</accession>
<dbReference type="KEGG" id="cal:CAALFM_C601130WA"/>
<dbReference type="PANTHER" id="PTHR12714:SF9">
    <property type="entry name" value="PROTEIN-S-ISOPRENYLCYSTEINE O-METHYLTRANSFERASE"/>
    <property type="match status" value="1"/>
</dbReference>
<dbReference type="Proteomes" id="UP000000559">
    <property type="component" value="Chromosome 6"/>
</dbReference>
<comment type="subcellular location">
    <subcellularLocation>
        <location evidence="10">Endoplasmic reticulum membrane</location>
        <topology evidence="10">Multi-pass membrane protein</topology>
    </subcellularLocation>
    <subcellularLocation>
        <location evidence="1">Membrane</location>
        <topology evidence="1">Multi-pass membrane protein</topology>
    </subcellularLocation>
</comment>
<proteinExistence type="inferred from homology"/>
<dbReference type="InterPro" id="IPR025770">
    <property type="entry name" value="PPMT_MeTrfase"/>
</dbReference>
<dbReference type="Gene3D" id="1.20.120.1630">
    <property type="match status" value="1"/>
</dbReference>
<evidence type="ECO:0000256" key="10">
    <source>
        <dbReference type="RuleBase" id="RU362022"/>
    </source>
</evidence>
<keyword evidence="10" id="KW-0256">Endoplasmic reticulum</keyword>
<keyword evidence="7 10" id="KW-0812">Transmembrane</keyword>
<keyword evidence="9 10" id="KW-0472">Membrane</keyword>
<evidence type="ECO:0000256" key="7">
    <source>
        <dbReference type="ARBA" id="ARBA00022692"/>
    </source>
</evidence>
<evidence type="ECO:0000256" key="9">
    <source>
        <dbReference type="ARBA" id="ARBA00023136"/>
    </source>
</evidence>
<feature type="transmembrane region" description="Helical" evidence="10">
    <location>
        <begin position="194"/>
        <end position="222"/>
    </location>
</feature>
<keyword evidence="6 10" id="KW-0949">S-adenosyl-L-methionine</keyword>
<evidence type="ECO:0000256" key="6">
    <source>
        <dbReference type="ARBA" id="ARBA00022691"/>
    </source>
</evidence>
<keyword evidence="4 10" id="KW-0489">Methyltransferase</keyword>
<dbReference type="OrthoDB" id="422086at2759"/>
<dbReference type="EMBL" id="CP017628">
    <property type="protein sequence ID" value="AOW30059.1"/>
    <property type="molecule type" value="Genomic_DNA"/>
</dbReference>
<evidence type="ECO:0000256" key="1">
    <source>
        <dbReference type="ARBA" id="ARBA00004141"/>
    </source>
</evidence>
<dbReference type="PANTHER" id="PTHR12714">
    <property type="entry name" value="PROTEIN-S ISOPRENYLCYSTEINE O-METHYLTRANSFERASE"/>
    <property type="match status" value="1"/>
</dbReference>
<comment type="catalytic activity">
    <reaction evidence="10">
        <text>[protein]-C-terminal S-[(2E,6E)-farnesyl]-L-cysteine + S-adenosyl-L-methionine = [protein]-C-terminal S-[(2E,6E)-farnesyl]-L-cysteine methyl ester + S-adenosyl-L-homocysteine</text>
        <dbReference type="Rhea" id="RHEA:21672"/>
        <dbReference type="Rhea" id="RHEA-COMP:12125"/>
        <dbReference type="Rhea" id="RHEA-COMP:12126"/>
        <dbReference type="ChEBI" id="CHEBI:57856"/>
        <dbReference type="ChEBI" id="CHEBI:59789"/>
        <dbReference type="ChEBI" id="CHEBI:90510"/>
        <dbReference type="ChEBI" id="CHEBI:90511"/>
        <dbReference type="EC" id="2.1.1.100"/>
    </reaction>
</comment>
<dbReference type="InterPro" id="IPR007269">
    <property type="entry name" value="ICMT_MeTrfase"/>
</dbReference>
<dbReference type="PROSITE" id="PS51564">
    <property type="entry name" value="SAM_ICMT"/>
    <property type="match status" value="1"/>
</dbReference>
<dbReference type="InParanoid" id="A0A1D8PPJ9"/>
<evidence type="ECO:0000256" key="2">
    <source>
        <dbReference type="ARBA" id="ARBA00009140"/>
    </source>
</evidence>
<dbReference type="GO" id="GO:0032259">
    <property type="term" value="P:methylation"/>
    <property type="evidence" value="ECO:0007669"/>
    <property type="project" value="UniProtKB-KW"/>
</dbReference>
<sequence>MSLTYNPRNNNLLEIFITCFIMGITLTISIITLLLGTSSLSNKYIWLVIYSLLLHGFFILEFINSSLYQYNSVTSKSFLIYGNKGNKQFWYLQLLTIWEYLLLRLGKLNVIVKYFPNIGNWSWSWWWWTILQIFGLLISLLGLFIRHLAMKTCGLSFNHYLITPDPSPSKNQYENKLITHGIYKYVRHPSYLGFWLYCIGIQLMLLNIGNLTLTIYILNWFFKIRIEYEENQLINKYGDKYINYQQTTKRKILIPLI</sequence>
<evidence type="ECO:0000256" key="8">
    <source>
        <dbReference type="ARBA" id="ARBA00022989"/>
    </source>
</evidence>
<evidence type="ECO:0000256" key="3">
    <source>
        <dbReference type="ARBA" id="ARBA00012151"/>
    </source>
</evidence>
<keyword evidence="13" id="KW-1185">Reference proteome</keyword>
<dbReference type="CGD" id="CAL0000201217">
    <property type="gene designation" value="orf19.7767"/>
</dbReference>
<keyword evidence="8 10" id="KW-1133">Transmembrane helix</keyword>
<feature type="transmembrane region" description="Helical" evidence="10">
    <location>
        <begin position="125"/>
        <end position="145"/>
    </location>
</feature>
<reference evidence="12 13" key="3">
    <citation type="journal article" date="2013" name="Genome Biol.">
        <title>Assembly of a phased diploid Candida albicans genome facilitates allele-specific measurements and provides a simple model for repeat and indel structure.</title>
        <authorList>
            <person name="Muzzey D."/>
            <person name="Schwartz K."/>
            <person name="Weissman J.S."/>
            <person name="Sherlock G."/>
        </authorList>
    </citation>
    <scope>NUCLEOTIDE SEQUENCE [LARGE SCALE GENOMIC DNA]</scope>
    <source>
        <strain evidence="13">SC5314 / ATCC MYA-2876</strain>
    </source>
</reference>
<dbReference type="GO" id="GO:0005783">
    <property type="term" value="C:endoplasmic reticulum"/>
    <property type="evidence" value="ECO:0000318"/>
    <property type="project" value="GO_Central"/>
</dbReference>
<dbReference type="RefSeq" id="XP_714326.1">
    <property type="nucleotide sequence ID" value="XM_709233.1"/>
</dbReference>
<dbReference type="VEuPathDB" id="FungiDB:C6_01130W_A"/>
<dbReference type="GO" id="GO:0005789">
    <property type="term" value="C:endoplasmic reticulum membrane"/>
    <property type="evidence" value="ECO:0007669"/>
    <property type="project" value="UniProtKB-SubCell"/>
</dbReference>
<dbReference type="SMR" id="A0A1D8PPJ9"/>
<feature type="transmembrane region" description="Helical" evidence="10">
    <location>
        <begin position="12"/>
        <end position="38"/>
    </location>
</feature>
<evidence type="ECO:0000313" key="12">
    <source>
        <dbReference type="EMBL" id="AOW30059.1"/>
    </source>
</evidence>
<feature type="transmembrane region" description="Helical" evidence="10">
    <location>
        <begin position="44"/>
        <end position="68"/>
    </location>
</feature>
<dbReference type="EC" id="2.1.1.100" evidence="3 10"/>
<name>A0A1D8PPJ9_CANAL</name>
<evidence type="ECO:0000313" key="13">
    <source>
        <dbReference type="Proteomes" id="UP000000559"/>
    </source>
</evidence>
<dbReference type="Pfam" id="PF04140">
    <property type="entry name" value="ICMT"/>
    <property type="match status" value="1"/>
</dbReference>
<keyword evidence="5" id="KW-0808">Transferase</keyword>
<reference evidence="12 13" key="1">
    <citation type="journal article" date="2004" name="Proc. Natl. Acad. Sci. U.S.A.">
        <title>The diploid genome sequence of Candida albicans.</title>
        <authorList>
            <person name="Jones T."/>
            <person name="Federspiel N.A."/>
            <person name="Chibana H."/>
            <person name="Dungan J."/>
            <person name="Kalman S."/>
            <person name="Magee B.B."/>
            <person name="Newport G."/>
            <person name="Thorstenson Y.R."/>
            <person name="Agabian N."/>
            <person name="Magee P.T."/>
            <person name="Davis R.W."/>
            <person name="Scherer S."/>
        </authorList>
    </citation>
    <scope>NUCLEOTIDE SEQUENCE [LARGE SCALE GENOMIC DNA]</scope>
    <source>
        <strain evidence="13">SC5314 / ATCC MYA-2876</strain>
    </source>
</reference>
<organism evidence="12 13">
    <name type="scientific">Candida albicans (strain SC5314 / ATCC MYA-2876)</name>
    <name type="common">Yeast</name>
    <dbReference type="NCBI Taxonomy" id="237561"/>
    <lineage>
        <taxon>Eukaryota</taxon>
        <taxon>Fungi</taxon>
        <taxon>Dikarya</taxon>
        <taxon>Ascomycota</taxon>
        <taxon>Saccharomycotina</taxon>
        <taxon>Pichiomycetes</taxon>
        <taxon>Debaryomycetaceae</taxon>
        <taxon>Candida/Lodderomyces clade</taxon>
        <taxon>Candida</taxon>
    </lineage>
</organism>
<reference evidence="12 13" key="2">
    <citation type="journal article" date="2007" name="Genome Biol.">
        <title>Assembly of the Candida albicans genome into sixteen supercontigs aligned on the eight chromosomes.</title>
        <authorList>
            <person name="van het Hoog M."/>
            <person name="Rast T.J."/>
            <person name="Martchenko M."/>
            <person name="Grindle S."/>
            <person name="Dignard D."/>
            <person name="Hogues H."/>
            <person name="Cuomo C."/>
            <person name="Berriman M."/>
            <person name="Scherer S."/>
            <person name="Magee B.B."/>
            <person name="Whiteway M."/>
            <person name="Chibana H."/>
            <person name="Nantel A."/>
            <person name="Magee P.T."/>
        </authorList>
    </citation>
    <scope>GENOME REANNOTATION</scope>
    <source>
        <strain evidence="13">SC5314 / ATCC MYA-2876</strain>
    </source>
</reference>
<dbReference type="GO" id="GO:0004671">
    <property type="term" value="F:protein C-terminal S-isoprenylcysteine carboxyl O-methyltransferase activity"/>
    <property type="evidence" value="ECO:0000318"/>
    <property type="project" value="GO_Central"/>
</dbReference>
<dbReference type="AlphaFoldDB" id="A0A1D8PPJ9"/>
<feature type="transmembrane region" description="Helical" evidence="10">
    <location>
        <begin position="89"/>
        <end position="105"/>
    </location>
</feature>
<gene>
    <name evidence="12" type="ordered locus">CAALFM_C601130WA</name>
    <name evidence="11" type="ordered locus">orf19.7767</name>
</gene>
<dbReference type="STRING" id="237561.A0A1D8PPJ9"/>
<evidence type="ECO:0000256" key="5">
    <source>
        <dbReference type="ARBA" id="ARBA00022679"/>
    </source>
</evidence>
<dbReference type="GO" id="GO:0007323">
    <property type="term" value="P:peptide pheromone maturation"/>
    <property type="evidence" value="ECO:0000318"/>
    <property type="project" value="GO_Central"/>
</dbReference>